<gene>
    <name evidence="2" type="ORF">SAMN05421785_10436</name>
</gene>
<dbReference type="GO" id="GO:0019284">
    <property type="term" value="P:L-methionine salvage from S-adenosylmethionine"/>
    <property type="evidence" value="ECO:0007669"/>
    <property type="project" value="TreeGrafter"/>
</dbReference>
<dbReference type="STRING" id="373672.SAMN05421785_10436"/>
<dbReference type="GO" id="GO:0008930">
    <property type="term" value="F:methylthioadenosine nucleosidase activity"/>
    <property type="evidence" value="ECO:0007669"/>
    <property type="project" value="TreeGrafter"/>
</dbReference>
<evidence type="ECO:0000313" key="2">
    <source>
        <dbReference type="EMBL" id="SIS94246.1"/>
    </source>
</evidence>
<dbReference type="GO" id="GO:0009116">
    <property type="term" value="P:nucleoside metabolic process"/>
    <property type="evidence" value="ECO:0007669"/>
    <property type="project" value="InterPro"/>
</dbReference>
<reference evidence="2 3" key="1">
    <citation type="submission" date="2017-01" db="EMBL/GenBank/DDBJ databases">
        <authorList>
            <person name="Mah S.A."/>
            <person name="Swanson W.J."/>
            <person name="Moy G.W."/>
            <person name="Vacquier V.D."/>
        </authorList>
    </citation>
    <scope>NUCLEOTIDE SEQUENCE [LARGE SCALE GENOMIC DNA]</scope>
    <source>
        <strain evidence="2 3">DSM 18014</strain>
    </source>
</reference>
<accession>A0A1N7N7D7</accession>
<evidence type="ECO:0000259" key="1">
    <source>
        <dbReference type="Pfam" id="PF01048"/>
    </source>
</evidence>
<dbReference type="Gene3D" id="3.40.50.1580">
    <property type="entry name" value="Nucleoside phosphorylase domain"/>
    <property type="match status" value="1"/>
</dbReference>
<dbReference type="RefSeq" id="WP_076392063.1">
    <property type="nucleotide sequence ID" value="NZ_FTOV01000004.1"/>
</dbReference>
<dbReference type="SUPFAM" id="SSF53167">
    <property type="entry name" value="Purine and uridine phosphorylases"/>
    <property type="match status" value="1"/>
</dbReference>
<organism evidence="2 3">
    <name type="scientific">Chryseobacterium gambrini</name>
    <dbReference type="NCBI Taxonomy" id="373672"/>
    <lineage>
        <taxon>Bacteria</taxon>
        <taxon>Pseudomonadati</taxon>
        <taxon>Bacteroidota</taxon>
        <taxon>Flavobacteriia</taxon>
        <taxon>Flavobacteriales</taxon>
        <taxon>Weeksellaceae</taxon>
        <taxon>Chryseobacterium group</taxon>
        <taxon>Chryseobacterium</taxon>
    </lineage>
</organism>
<evidence type="ECO:0000313" key="3">
    <source>
        <dbReference type="Proteomes" id="UP000185781"/>
    </source>
</evidence>
<protein>
    <submittedName>
        <fullName evidence="2">Nucleoside phosphorylase</fullName>
    </submittedName>
</protein>
<dbReference type="PANTHER" id="PTHR46832">
    <property type="entry name" value="5'-METHYLTHIOADENOSINE/S-ADENOSYLHOMOCYSTEINE NUCLEOSIDASE"/>
    <property type="match status" value="1"/>
</dbReference>
<sequence>MEERKIHYNLKPLLANLNRLANFKDYLESSEFHNILLEYGYDELWEKNISYTGILGRQEVNKTYVNCLNFMLLIWIDSNGDERITKRINEFLTFTISGYIEFNEIKKDFSKLINSLDFGPDTKATQDKINGLLSSKVYEETVMDKNEIEEVTQSVEIDYAIITALEDDEMEKILPLIVKEGEVEDSNNYIEYGYLRDKPSKKIVYASQHNTGMVDASILASELIIKFKPKFLIMIGVLGGKPAETSIGDVIIANKVFEIDRGKLTDVGFKKEASVANLKSREIIKINRKKREIEDFIKGVDETRKSHVQLHFGPIACVNQVIDVEDFFQEKITTVDRKAIALEMESFAIVRACELLNNGETKPLIIKSVMDNTQDKTDEGKTYAAWTSAKTLEFILLNDII</sequence>
<dbReference type="PANTHER" id="PTHR46832:SF1">
    <property type="entry name" value="5'-METHYLTHIOADENOSINE_S-ADENOSYLHOMOCYSTEINE NUCLEOSIDASE"/>
    <property type="match status" value="1"/>
</dbReference>
<dbReference type="OrthoDB" id="2988699at2"/>
<dbReference type="GO" id="GO:0008782">
    <property type="term" value="F:adenosylhomocysteine nucleosidase activity"/>
    <property type="evidence" value="ECO:0007669"/>
    <property type="project" value="TreeGrafter"/>
</dbReference>
<dbReference type="GO" id="GO:0005829">
    <property type="term" value="C:cytosol"/>
    <property type="evidence" value="ECO:0007669"/>
    <property type="project" value="TreeGrafter"/>
</dbReference>
<feature type="domain" description="Nucleoside phosphorylase" evidence="1">
    <location>
        <begin position="159"/>
        <end position="384"/>
    </location>
</feature>
<dbReference type="InterPro" id="IPR035994">
    <property type="entry name" value="Nucleoside_phosphorylase_sf"/>
</dbReference>
<name>A0A1N7N7D7_9FLAO</name>
<dbReference type="AlphaFoldDB" id="A0A1N7N7D7"/>
<dbReference type="Pfam" id="PF01048">
    <property type="entry name" value="PNP_UDP_1"/>
    <property type="match status" value="1"/>
</dbReference>
<dbReference type="Proteomes" id="UP000185781">
    <property type="component" value="Unassembled WGS sequence"/>
</dbReference>
<dbReference type="EMBL" id="FTOV01000004">
    <property type="protein sequence ID" value="SIS94246.1"/>
    <property type="molecule type" value="Genomic_DNA"/>
</dbReference>
<proteinExistence type="predicted"/>
<dbReference type="InterPro" id="IPR000845">
    <property type="entry name" value="Nucleoside_phosphorylase_d"/>
</dbReference>